<reference evidence="2" key="1">
    <citation type="submission" date="2006-09" db="EMBL/GenBank/DDBJ databases">
        <title>Complete sequence of Rhodopseudomonas palustris BisA53.</title>
        <authorList>
            <consortium name="US DOE Joint Genome Institute"/>
            <person name="Copeland A."/>
            <person name="Lucas S."/>
            <person name="Lapidus A."/>
            <person name="Barry K."/>
            <person name="Detter J.C."/>
            <person name="Glavina del Rio T."/>
            <person name="Hammon N."/>
            <person name="Israni S."/>
            <person name="Dalin E."/>
            <person name="Tice H."/>
            <person name="Pitluck S."/>
            <person name="Chain P."/>
            <person name="Malfatti S."/>
            <person name="Shin M."/>
            <person name="Vergez L."/>
            <person name="Schmutz J."/>
            <person name="Larimer F."/>
            <person name="Land M."/>
            <person name="Hauser L."/>
            <person name="Pelletier D.A."/>
            <person name="Kyrpides N."/>
            <person name="Kim E."/>
            <person name="Harwood C.S."/>
            <person name="Oda Y."/>
            <person name="Richardson P."/>
        </authorList>
    </citation>
    <scope>NUCLEOTIDE SEQUENCE [LARGE SCALE GENOMIC DNA]</scope>
    <source>
        <strain evidence="2">BisA53</strain>
    </source>
</reference>
<feature type="transmembrane region" description="Helical" evidence="1">
    <location>
        <begin position="12"/>
        <end position="33"/>
    </location>
</feature>
<dbReference type="OrthoDB" id="8141501at2"/>
<feature type="transmembrane region" description="Helical" evidence="1">
    <location>
        <begin position="40"/>
        <end position="60"/>
    </location>
</feature>
<dbReference type="KEGG" id="rpe:RPE_2841"/>
<feature type="transmembrane region" description="Helical" evidence="1">
    <location>
        <begin position="72"/>
        <end position="93"/>
    </location>
</feature>
<organism evidence="2">
    <name type="scientific">Rhodopseudomonas palustris (strain BisA53)</name>
    <dbReference type="NCBI Taxonomy" id="316055"/>
    <lineage>
        <taxon>Bacteria</taxon>
        <taxon>Pseudomonadati</taxon>
        <taxon>Pseudomonadota</taxon>
        <taxon>Alphaproteobacteria</taxon>
        <taxon>Hyphomicrobiales</taxon>
        <taxon>Nitrobacteraceae</taxon>
        <taxon>Rhodopseudomonas</taxon>
    </lineage>
</organism>
<sequence>MLAAVLDAVSSLFLFTVVVLLFGIAVAYFAPAIKVTQQGFFTVLAYLAGELAVLFVALWIMSGIAGLGVLPMLLAIGVAALIFVPGLAAKIPVPANLGGMFKRS</sequence>
<name>Q07MQ6_RHOP5</name>
<proteinExistence type="predicted"/>
<keyword evidence="1" id="KW-0812">Transmembrane</keyword>
<gene>
    <name evidence="2" type="ordered locus">RPE_2841</name>
</gene>
<evidence type="ECO:0000256" key="1">
    <source>
        <dbReference type="SAM" id="Phobius"/>
    </source>
</evidence>
<dbReference type="HOGENOM" id="CLU_177032_0_0_5"/>
<dbReference type="AlphaFoldDB" id="Q07MQ6"/>
<keyword evidence="1" id="KW-1133">Transmembrane helix</keyword>
<keyword evidence="1" id="KW-0472">Membrane</keyword>
<dbReference type="STRING" id="316055.RPE_2841"/>
<accession>Q07MQ6</accession>
<evidence type="ECO:0000313" key="2">
    <source>
        <dbReference type="EMBL" id="ABJ06778.1"/>
    </source>
</evidence>
<protein>
    <submittedName>
        <fullName evidence="2">Uncharacterized protein</fullName>
    </submittedName>
</protein>
<dbReference type="EMBL" id="CP000463">
    <property type="protein sequence ID" value="ABJ06778.1"/>
    <property type="molecule type" value="Genomic_DNA"/>
</dbReference>